<evidence type="ECO:0000313" key="2">
    <source>
        <dbReference type="EMBL" id="NVO32080.1"/>
    </source>
</evidence>
<keyword evidence="1" id="KW-0812">Transmembrane</keyword>
<keyword evidence="1" id="KW-0472">Membrane</keyword>
<reference evidence="2 3" key="1">
    <citation type="submission" date="2020-05" db="EMBL/GenBank/DDBJ databases">
        <title>Hymenobacter terrestris sp. nov. and Hymenobacter lapidiphilus sp. nov., isolated from regoliths in Antarctica.</title>
        <authorList>
            <person name="Sedlacek I."/>
            <person name="Pantucek R."/>
            <person name="Zeman M."/>
            <person name="Holochova P."/>
            <person name="Kralova S."/>
            <person name="Stankova E."/>
            <person name="Sedo O."/>
            <person name="Micenkova L."/>
            <person name="Svec P."/>
            <person name="Gupta V."/>
            <person name="Sood U."/>
            <person name="Korpole U.S."/>
            <person name="Lal R."/>
        </authorList>
    </citation>
    <scope>NUCLEOTIDE SEQUENCE [LARGE SCALE GENOMIC DNA]</scope>
    <source>
        <strain evidence="2 3">P5342</strain>
    </source>
</reference>
<feature type="transmembrane region" description="Helical" evidence="1">
    <location>
        <begin position="7"/>
        <end position="23"/>
    </location>
</feature>
<name>A0A7Y7PQB1_9BACT</name>
<evidence type="ECO:0000256" key="1">
    <source>
        <dbReference type="SAM" id="Phobius"/>
    </source>
</evidence>
<proteinExistence type="predicted"/>
<organism evidence="2 3">
    <name type="scientific">Hymenobacter lapidiphilus</name>
    <dbReference type="NCBI Taxonomy" id="2608003"/>
    <lineage>
        <taxon>Bacteria</taxon>
        <taxon>Pseudomonadati</taxon>
        <taxon>Bacteroidota</taxon>
        <taxon>Cytophagia</taxon>
        <taxon>Cytophagales</taxon>
        <taxon>Hymenobacteraceae</taxon>
        <taxon>Hymenobacter</taxon>
    </lineage>
</organism>
<gene>
    <name evidence="2" type="ORF">HW554_12715</name>
</gene>
<protein>
    <submittedName>
        <fullName evidence="2">Uncharacterized protein</fullName>
    </submittedName>
</protein>
<sequence>MKAQKTITALVIGLVIRLAVWSATHDKEFALTGMLLLFACWIAYKNFQSLKSIRAEISRRYRVGE</sequence>
<keyword evidence="3" id="KW-1185">Reference proteome</keyword>
<dbReference type="AlphaFoldDB" id="A0A7Y7PQB1"/>
<dbReference type="Proteomes" id="UP000565521">
    <property type="component" value="Unassembled WGS sequence"/>
</dbReference>
<evidence type="ECO:0000313" key="3">
    <source>
        <dbReference type="Proteomes" id="UP000565521"/>
    </source>
</evidence>
<comment type="caution">
    <text evidence="2">The sequence shown here is derived from an EMBL/GenBank/DDBJ whole genome shotgun (WGS) entry which is preliminary data.</text>
</comment>
<accession>A0A7Y7PQB1</accession>
<dbReference type="EMBL" id="JABKAU010000023">
    <property type="protein sequence ID" value="NVO32080.1"/>
    <property type="molecule type" value="Genomic_DNA"/>
</dbReference>
<feature type="transmembrane region" description="Helical" evidence="1">
    <location>
        <begin position="29"/>
        <end position="47"/>
    </location>
</feature>
<keyword evidence="1" id="KW-1133">Transmembrane helix</keyword>
<dbReference type="RefSeq" id="WP_176901165.1">
    <property type="nucleotide sequence ID" value="NZ_JABKAU010000023.1"/>
</dbReference>